<dbReference type="Pfam" id="PF04932">
    <property type="entry name" value="Wzy_C"/>
    <property type="match status" value="1"/>
</dbReference>
<dbReference type="InterPro" id="IPR007016">
    <property type="entry name" value="O-antigen_ligase-rel_domated"/>
</dbReference>
<feature type="transmembrane region" description="Helical" evidence="5">
    <location>
        <begin position="111"/>
        <end position="132"/>
    </location>
</feature>
<keyword evidence="2 5" id="KW-0812">Transmembrane</keyword>
<evidence type="ECO:0000259" key="6">
    <source>
        <dbReference type="Pfam" id="PF04932"/>
    </source>
</evidence>
<organism evidence="7 8">
    <name type="scientific">Ponticaulis profundi</name>
    <dbReference type="NCBI Taxonomy" id="2665222"/>
    <lineage>
        <taxon>Bacteria</taxon>
        <taxon>Pseudomonadati</taxon>
        <taxon>Pseudomonadota</taxon>
        <taxon>Alphaproteobacteria</taxon>
        <taxon>Hyphomonadales</taxon>
        <taxon>Hyphomonadaceae</taxon>
        <taxon>Ponticaulis</taxon>
    </lineage>
</organism>
<keyword evidence="3 5" id="KW-1133">Transmembrane helix</keyword>
<feature type="transmembrane region" description="Helical" evidence="5">
    <location>
        <begin position="389"/>
        <end position="409"/>
    </location>
</feature>
<keyword evidence="4 5" id="KW-0472">Membrane</keyword>
<gene>
    <name evidence="7" type="ORF">ACFQDM_12880</name>
</gene>
<evidence type="ECO:0000256" key="3">
    <source>
        <dbReference type="ARBA" id="ARBA00022989"/>
    </source>
</evidence>
<proteinExistence type="predicted"/>
<feature type="transmembrane region" description="Helical" evidence="5">
    <location>
        <begin position="198"/>
        <end position="231"/>
    </location>
</feature>
<dbReference type="PANTHER" id="PTHR37422:SF17">
    <property type="entry name" value="O-ANTIGEN LIGASE"/>
    <property type="match status" value="1"/>
</dbReference>
<comment type="caution">
    <text evidence="7">The sequence shown here is derived from an EMBL/GenBank/DDBJ whole genome shotgun (WGS) entry which is preliminary data.</text>
</comment>
<reference evidence="8" key="1">
    <citation type="journal article" date="2019" name="Int. J. Syst. Evol. Microbiol.">
        <title>The Global Catalogue of Microorganisms (GCM) 10K type strain sequencing project: providing services to taxonomists for standard genome sequencing and annotation.</title>
        <authorList>
            <consortium name="The Broad Institute Genomics Platform"/>
            <consortium name="The Broad Institute Genome Sequencing Center for Infectious Disease"/>
            <person name="Wu L."/>
            <person name="Ma J."/>
        </authorList>
    </citation>
    <scope>NUCLEOTIDE SEQUENCE [LARGE SCALE GENOMIC DNA]</scope>
    <source>
        <strain evidence="8">CGMCC-1.15741</strain>
    </source>
</reference>
<evidence type="ECO:0000256" key="2">
    <source>
        <dbReference type="ARBA" id="ARBA00022692"/>
    </source>
</evidence>
<feature type="transmembrane region" description="Helical" evidence="5">
    <location>
        <begin position="243"/>
        <end position="264"/>
    </location>
</feature>
<feature type="transmembrane region" description="Helical" evidence="5">
    <location>
        <begin position="333"/>
        <end position="353"/>
    </location>
</feature>
<keyword evidence="7" id="KW-0436">Ligase</keyword>
<keyword evidence="8" id="KW-1185">Reference proteome</keyword>
<dbReference type="GO" id="GO:0016874">
    <property type="term" value="F:ligase activity"/>
    <property type="evidence" value="ECO:0007669"/>
    <property type="project" value="UniProtKB-KW"/>
</dbReference>
<sequence length="417" mass="45398">MPYYQARPETGPRVPDLERAAPFIAMVCFVLFSQGLESFIGREISMTLMGRMTLVMTFATSFVMCAMALRFRPRVFLFTLWVNLPFQLYSLIALASTAWSTSPSNTLKSSILLIAFHLIGTSMASMCSWRAIWKGLAMAILLLAFLSVLVIPFGGIMDHTHPGAFRGLWLEKNATGEAFAVGAIACTIVGVADRNPLFGIGTLFLIGLLLLTGSAGALATSVLAICAFFFVEAIRRGPVRFFLGSWFAIIVIGAVVALLIGMGLNAAELLGRETNLTGRTQIWPTIVEFIQNRPMLGYGFQAFWVEGSATKTQVMHDANFEAFNAHNAYLEMMLAFGMFGSFFLWASILRAILQASSAVFGSNGARRYVLAFFVFALILSLTESMLGDAAGVTAFVLGVMVPKTALGFAQAKGRFRH</sequence>
<dbReference type="EMBL" id="JBHSSW010000017">
    <property type="protein sequence ID" value="MFC6198981.1"/>
    <property type="molecule type" value="Genomic_DNA"/>
</dbReference>
<feature type="transmembrane region" description="Helical" evidence="5">
    <location>
        <begin position="20"/>
        <end position="40"/>
    </location>
</feature>
<comment type="subcellular location">
    <subcellularLocation>
        <location evidence="1">Membrane</location>
        <topology evidence="1">Multi-pass membrane protein</topology>
    </subcellularLocation>
</comment>
<feature type="transmembrane region" description="Helical" evidence="5">
    <location>
        <begin position="75"/>
        <end position="99"/>
    </location>
</feature>
<evidence type="ECO:0000313" key="8">
    <source>
        <dbReference type="Proteomes" id="UP001596303"/>
    </source>
</evidence>
<evidence type="ECO:0000256" key="4">
    <source>
        <dbReference type="ARBA" id="ARBA00023136"/>
    </source>
</evidence>
<feature type="transmembrane region" description="Helical" evidence="5">
    <location>
        <begin position="365"/>
        <end position="383"/>
    </location>
</feature>
<dbReference type="PANTHER" id="PTHR37422">
    <property type="entry name" value="TEICHURONIC ACID BIOSYNTHESIS PROTEIN TUAE"/>
    <property type="match status" value="1"/>
</dbReference>
<name>A0ABW1SCM5_9PROT</name>
<evidence type="ECO:0000313" key="7">
    <source>
        <dbReference type="EMBL" id="MFC6198981.1"/>
    </source>
</evidence>
<feature type="domain" description="O-antigen ligase-related" evidence="6">
    <location>
        <begin position="201"/>
        <end position="343"/>
    </location>
</feature>
<evidence type="ECO:0000256" key="1">
    <source>
        <dbReference type="ARBA" id="ARBA00004141"/>
    </source>
</evidence>
<feature type="transmembrane region" description="Helical" evidence="5">
    <location>
        <begin position="138"/>
        <end position="156"/>
    </location>
</feature>
<dbReference type="Proteomes" id="UP001596303">
    <property type="component" value="Unassembled WGS sequence"/>
</dbReference>
<accession>A0ABW1SCM5</accession>
<dbReference type="RefSeq" id="WP_377379664.1">
    <property type="nucleotide sequence ID" value="NZ_JBHSSW010000017.1"/>
</dbReference>
<feature type="transmembrane region" description="Helical" evidence="5">
    <location>
        <begin position="52"/>
        <end position="69"/>
    </location>
</feature>
<evidence type="ECO:0000256" key="5">
    <source>
        <dbReference type="SAM" id="Phobius"/>
    </source>
</evidence>
<dbReference type="InterPro" id="IPR051533">
    <property type="entry name" value="WaaL-like"/>
</dbReference>
<protein>
    <submittedName>
        <fullName evidence="7">O-antigen ligase family protein</fullName>
    </submittedName>
</protein>